<sequence length="110" mass="12184">MFDTSPESSGPNRHPPPPLFAGRRPPPAGRIPVACSFGGSGAPSSLTEPPAEDFHQFFIHAVSGRRRAETKKQHVLRERTPARRHELSRGNNTLRSLRRVVYTNGSMQLC</sequence>
<dbReference type="EnsemblPlants" id="ORUFI07G20700.1">
    <property type="protein sequence ID" value="ORUFI07G20700.1"/>
    <property type="gene ID" value="ORUFI07G20700"/>
</dbReference>
<dbReference type="Gramene" id="ORUFI07G20700.1">
    <property type="protein sequence ID" value="ORUFI07G20700.1"/>
    <property type="gene ID" value="ORUFI07G20700"/>
</dbReference>
<evidence type="ECO:0000313" key="3">
    <source>
        <dbReference type="Proteomes" id="UP000008022"/>
    </source>
</evidence>
<feature type="region of interest" description="Disordered" evidence="1">
    <location>
        <begin position="1"/>
        <end position="30"/>
    </location>
</feature>
<keyword evidence="3" id="KW-1185">Reference proteome</keyword>
<name>A0A0E0QAB5_ORYRU</name>
<feature type="compositionally biased region" description="Polar residues" evidence="1">
    <location>
        <begin position="1"/>
        <end position="11"/>
    </location>
</feature>
<organism evidence="2 3">
    <name type="scientific">Oryza rufipogon</name>
    <name type="common">Brownbeard rice</name>
    <name type="synonym">Asian wild rice</name>
    <dbReference type="NCBI Taxonomy" id="4529"/>
    <lineage>
        <taxon>Eukaryota</taxon>
        <taxon>Viridiplantae</taxon>
        <taxon>Streptophyta</taxon>
        <taxon>Embryophyta</taxon>
        <taxon>Tracheophyta</taxon>
        <taxon>Spermatophyta</taxon>
        <taxon>Magnoliopsida</taxon>
        <taxon>Liliopsida</taxon>
        <taxon>Poales</taxon>
        <taxon>Poaceae</taxon>
        <taxon>BOP clade</taxon>
        <taxon>Oryzoideae</taxon>
        <taxon>Oryzeae</taxon>
        <taxon>Oryzinae</taxon>
        <taxon>Oryza</taxon>
    </lineage>
</organism>
<reference evidence="2" key="2">
    <citation type="submission" date="2015-06" db="UniProtKB">
        <authorList>
            <consortium name="EnsemblPlants"/>
        </authorList>
    </citation>
    <scope>IDENTIFICATION</scope>
</reference>
<protein>
    <submittedName>
        <fullName evidence="2">Uncharacterized protein</fullName>
    </submittedName>
</protein>
<accession>A0A0E0QAB5</accession>
<dbReference type="HOGENOM" id="CLU_2175160_0_0_1"/>
<evidence type="ECO:0000313" key="2">
    <source>
        <dbReference type="EnsemblPlants" id="ORUFI07G20700.1"/>
    </source>
</evidence>
<dbReference type="AlphaFoldDB" id="A0A0E0QAB5"/>
<reference evidence="3" key="1">
    <citation type="submission" date="2013-06" db="EMBL/GenBank/DDBJ databases">
        <authorList>
            <person name="Zhao Q."/>
        </authorList>
    </citation>
    <scope>NUCLEOTIDE SEQUENCE</scope>
    <source>
        <strain evidence="3">cv. W1943</strain>
    </source>
</reference>
<proteinExistence type="predicted"/>
<feature type="compositionally biased region" description="Pro residues" evidence="1">
    <location>
        <begin position="13"/>
        <end position="29"/>
    </location>
</feature>
<evidence type="ECO:0000256" key="1">
    <source>
        <dbReference type="SAM" id="MobiDB-lite"/>
    </source>
</evidence>
<dbReference type="Proteomes" id="UP000008022">
    <property type="component" value="Unassembled WGS sequence"/>
</dbReference>